<evidence type="ECO:0000256" key="3">
    <source>
        <dbReference type="ARBA" id="ARBA00022842"/>
    </source>
</evidence>
<evidence type="ECO:0000256" key="1">
    <source>
        <dbReference type="ARBA" id="ARBA00001946"/>
    </source>
</evidence>
<dbReference type="SFLD" id="SFLDS00001">
    <property type="entry name" value="Enolase"/>
    <property type="match status" value="1"/>
</dbReference>
<evidence type="ECO:0000313" key="5">
    <source>
        <dbReference type="EMBL" id="PXW63092.1"/>
    </source>
</evidence>
<dbReference type="SMART" id="SM00922">
    <property type="entry name" value="MR_MLE"/>
    <property type="match status" value="1"/>
</dbReference>
<feature type="domain" description="Mandelate racemase/muconate lactonizing enzyme C-terminal" evidence="4">
    <location>
        <begin position="185"/>
        <end position="284"/>
    </location>
</feature>
<dbReference type="SUPFAM" id="SSF54826">
    <property type="entry name" value="Enolase N-terminal domain-like"/>
    <property type="match status" value="1"/>
</dbReference>
<dbReference type="Gene3D" id="3.20.20.120">
    <property type="entry name" value="Enolase-like C-terminal domain"/>
    <property type="match status" value="1"/>
</dbReference>
<dbReference type="AlphaFoldDB" id="A0A2V3UCZ2"/>
<dbReference type="SUPFAM" id="SSF51604">
    <property type="entry name" value="Enolase C-terminal domain-like"/>
    <property type="match status" value="1"/>
</dbReference>
<dbReference type="InterPro" id="IPR013341">
    <property type="entry name" value="Mandelate_racemase_N_dom"/>
</dbReference>
<dbReference type="PANTHER" id="PTHR13794:SF58">
    <property type="entry name" value="MITOCHONDRIAL ENOLASE SUPERFAMILY MEMBER 1"/>
    <property type="match status" value="1"/>
</dbReference>
<name>A0A2V3UCZ2_9HYPH</name>
<proteinExistence type="predicted"/>
<keyword evidence="3" id="KW-0460">Magnesium</keyword>
<reference evidence="5 6" key="1">
    <citation type="submission" date="2018-05" db="EMBL/GenBank/DDBJ databases">
        <title>Genomic Encyclopedia of Type Strains, Phase IV (KMG-IV): sequencing the most valuable type-strain genomes for metagenomic binning, comparative biology and taxonomic classification.</title>
        <authorList>
            <person name="Goeker M."/>
        </authorList>
    </citation>
    <scope>NUCLEOTIDE SEQUENCE [LARGE SCALE GENOMIC DNA]</scope>
    <source>
        <strain evidence="5 6">DSM 6462</strain>
    </source>
</reference>
<comment type="cofactor">
    <cofactor evidence="1">
        <name>Mg(2+)</name>
        <dbReference type="ChEBI" id="CHEBI:18420"/>
    </cofactor>
</comment>
<dbReference type="Proteomes" id="UP000248021">
    <property type="component" value="Unassembled WGS sequence"/>
</dbReference>
<evidence type="ECO:0000256" key="2">
    <source>
        <dbReference type="ARBA" id="ARBA00022723"/>
    </source>
</evidence>
<protein>
    <submittedName>
        <fullName evidence="5">L-rhamnonate dehydratase</fullName>
    </submittedName>
</protein>
<dbReference type="InterPro" id="IPR029065">
    <property type="entry name" value="Enolase_C-like"/>
</dbReference>
<accession>A0A2V3UCZ2</accession>
<dbReference type="PANTHER" id="PTHR13794">
    <property type="entry name" value="ENOLASE SUPERFAMILY, MANDELATE RACEMASE"/>
    <property type="match status" value="1"/>
</dbReference>
<organism evidence="5 6">
    <name type="scientific">Chelatococcus asaccharovorans</name>
    <dbReference type="NCBI Taxonomy" id="28210"/>
    <lineage>
        <taxon>Bacteria</taxon>
        <taxon>Pseudomonadati</taxon>
        <taxon>Pseudomonadota</taxon>
        <taxon>Alphaproteobacteria</taxon>
        <taxon>Hyphomicrobiales</taxon>
        <taxon>Chelatococcaceae</taxon>
        <taxon>Chelatococcus</taxon>
    </lineage>
</organism>
<dbReference type="InterPro" id="IPR013342">
    <property type="entry name" value="Mandelate_racemase_C"/>
</dbReference>
<dbReference type="EMBL" id="QJJK01000002">
    <property type="protein sequence ID" value="PXW63092.1"/>
    <property type="molecule type" value="Genomic_DNA"/>
</dbReference>
<sequence length="412" mass="44576">MVSRSIGPGPFSREITVVKIKDVRAFTIRNEMVGALYKDATLANGVAATRPPWTRDAEVAGPMSGYPRFKAKRSSWRFDGSVGCLVTAEDGTTGFGVTRHGQPVIALINDHFAGLLTGEDALATERAWDIMMRASSPYGSGGLGAYAISAVDLALWDLKGKILGAPVYALAGGPTHDRVFCYATGNDTDWHMELGFRATKLALPYGAFSGLDGLARNEDLVARTRGLVGADVELLLDCWLALDVDFAVRLAERLKPYNLGWIEDALLPEPMDAHAALRSRLPWMTLAGGEHWYLPAQFLEAANRQLLDVFQPDICWAGGFTGCQRINHIAEASGIKVMLHAGMNTPYGQHLTFASANMRWGEFFIGSAPGQPLAEARVFPGMAVPEQGWLVPNDEPGFGLGLTEKTLEALVL</sequence>
<keyword evidence="2" id="KW-0479">Metal-binding</keyword>
<gene>
    <name evidence="5" type="ORF">C7450_1027</name>
</gene>
<dbReference type="GO" id="GO:0016052">
    <property type="term" value="P:carbohydrate catabolic process"/>
    <property type="evidence" value="ECO:0007669"/>
    <property type="project" value="TreeGrafter"/>
</dbReference>
<evidence type="ECO:0000313" key="6">
    <source>
        <dbReference type="Proteomes" id="UP000248021"/>
    </source>
</evidence>
<dbReference type="InterPro" id="IPR046945">
    <property type="entry name" value="RHMD-like"/>
</dbReference>
<dbReference type="InterPro" id="IPR036849">
    <property type="entry name" value="Enolase-like_C_sf"/>
</dbReference>
<dbReference type="GO" id="GO:0016836">
    <property type="term" value="F:hydro-lyase activity"/>
    <property type="evidence" value="ECO:0007669"/>
    <property type="project" value="TreeGrafter"/>
</dbReference>
<dbReference type="InterPro" id="IPR029017">
    <property type="entry name" value="Enolase-like_N"/>
</dbReference>
<dbReference type="SFLD" id="SFLDG00179">
    <property type="entry name" value="mandelate_racemase"/>
    <property type="match status" value="1"/>
</dbReference>
<dbReference type="Pfam" id="PF02746">
    <property type="entry name" value="MR_MLE_N"/>
    <property type="match status" value="1"/>
</dbReference>
<comment type="caution">
    <text evidence="5">The sequence shown here is derived from an EMBL/GenBank/DDBJ whole genome shotgun (WGS) entry which is preliminary data.</text>
</comment>
<evidence type="ECO:0000259" key="4">
    <source>
        <dbReference type="SMART" id="SM00922"/>
    </source>
</evidence>
<dbReference type="GO" id="GO:0000287">
    <property type="term" value="F:magnesium ion binding"/>
    <property type="evidence" value="ECO:0007669"/>
    <property type="project" value="TreeGrafter"/>
</dbReference>
<dbReference type="Gene3D" id="3.30.390.10">
    <property type="entry name" value="Enolase-like, N-terminal domain"/>
    <property type="match status" value="1"/>
</dbReference>
<keyword evidence="6" id="KW-1185">Reference proteome</keyword>
<dbReference type="Pfam" id="PF13378">
    <property type="entry name" value="MR_MLE_C"/>
    <property type="match status" value="1"/>
</dbReference>